<organism evidence="1 2">
    <name type="scientific">[Myrmecia] bisecta</name>
    <dbReference type="NCBI Taxonomy" id="41462"/>
    <lineage>
        <taxon>Eukaryota</taxon>
        <taxon>Viridiplantae</taxon>
        <taxon>Chlorophyta</taxon>
        <taxon>core chlorophytes</taxon>
        <taxon>Trebouxiophyceae</taxon>
        <taxon>Trebouxiales</taxon>
        <taxon>Trebouxiaceae</taxon>
        <taxon>Myrmecia</taxon>
    </lineage>
</organism>
<proteinExistence type="predicted"/>
<gene>
    <name evidence="1" type="ORF">WJX72_006004</name>
</gene>
<evidence type="ECO:0000313" key="2">
    <source>
        <dbReference type="Proteomes" id="UP001489004"/>
    </source>
</evidence>
<sequence>MDVALKSHAPAATILENPDTADLFNTLEVIIVTSASAAEVLVTPTSMQAAASLVLALATEMAPRSISDAAGVQEPRKQAAVRDRERSLAAIVSTIVAMGWAARELQFAPESLRPLRDRKVAGWLTSILRQAIEDPERLAQDSDLVQACCRFIGTVHADSWELYSPQGRDWRLHVHPVALCVAFIRRFSLAVEGAKDGAKLNRGTTGGAKPLLTKFADVLGGSIGAEGVAHAISMCRA</sequence>
<dbReference type="Proteomes" id="UP001489004">
    <property type="component" value="Unassembled WGS sequence"/>
</dbReference>
<comment type="caution">
    <text evidence="1">The sequence shown here is derived from an EMBL/GenBank/DDBJ whole genome shotgun (WGS) entry which is preliminary data.</text>
</comment>
<dbReference type="EMBL" id="JALJOR010000001">
    <property type="protein sequence ID" value="KAK9829462.1"/>
    <property type="molecule type" value="Genomic_DNA"/>
</dbReference>
<protein>
    <submittedName>
        <fullName evidence="1">Uncharacterized protein</fullName>
    </submittedName>
</protein>
<evidence type="ECO:0000313" key="1">
    <source>
        <dbReference type="EMBL" id="KAK9829462.1"/>
    </source>
</evidence>
<reference evidence="1 2" key="1">
    <citation type="journal article" date="2024" name="Nat. Commun.">
        <title>Phylogenomics reveals the evolutionary origins of lichenization in chlorophyte algae.</title>
        <authorList>
            <person name="Puginier C."/>
            <person name="Libourel C."/>
            <person name="Otte J."/>
            <person name="Skaloud P."/>
            <person name="Haon M."/>
            <person name="Grisel S."/>
            <person name="Petersen M."/>
            <person name="Berrin J.G."/>
            <person name="Delaux P.M."/>
            <person name="Dal Grande F."/>
            <person name="Keller J."/>
        </authorList>
    </citation>
    <scope>NUCLEOTIDE SEQUENCE [LARGE SCALE GENOMIC DNA]</scope>
    <source>
        <strain evidence="1 2">SAG 2043</strain>
    </source>
</reference>
<keyword evidence="2" id="KW-1185">Reference proteome</keyword>
<name>A0AAW1R6S7_9CHLO</name>
<dbReference type="AlphaFoldDB" id="A0AAW1R6S7"/>
<accession>A0AAW1R6S7</accession>